<evidence type="ECO:0000313" key="2">
    <source>
        <dbReference type="Proteomes" id="UP000193622"/>
    </source>
</evidence>
<organism evidence="1 2">
    <name type="scientific">Mycolicibacterium iranicum</name>
    <name type="common">Mycobacterium iranicum</name>
    <dbReference type="NCBI Taxonomy" id="912594"/>
    <lineage>
        <taxon>Bacteria</taxon>
        <taxon>Bacillati</taxon>
        <taxon>Actinomycetota</taxon>
        <taxon>Actinomycetes</taxon>
        <taxon>Mycobacteriales</taxon>
        <taxon>Mycobacteriaceae</taxon>
        <taxon>Mycolicibacterium</taxon>
    </lineage>
</organism>
<dbReference type="Proteomes" id="UP000193622">
    <property type="component" value="Unassembled WGS sequence"/>
</dbReference>
<protein>
    <submittedName>
        <fullName evidence="1">Uncharacterized protein</fullName>
    </submittedName>
</protein>
<gene>
    <name evidence="1" type="ORF">AWC12_01900</name>
</gene>
<reference evidence="1 2" key="1">
    <citation type="submission" date="2016-01" db="EMBL/GenBank/DDBJ databases">
        <title>The new phylogeny of the genus Mycobacterium.</title>
        <authorList>
            <person name="Tarcisio F."/>
            <person name="Conor M."/>
            <person name="Antonella G."/>
            <person name="Elisabetta G."/>
            <person name="Giulia F.S."/>
            <person name="Sara T."/>
            <person name="Anna F."/>
            <person name="Clotilde B."/>
            <person name="Roberto B."/>
            <person name="Veronica D.S."/>
            <person name="Fabio R."/>
            <person name="Monica P."/>
            <person name="Olivier J."/>
            <person name="Enrico T."/>
            <person name="Nicola S."/>
        </authorList>
    </citation>
    <scope>NUCLEOTIDE SEQUENCE [LARGE SCALE GENOMIC DNA]</scope>
    <source>
        <strain evidence="1 2">DSM 45541</strain>
    </source>
</reference>
<comment type="caution">
    <text evidence="1">The sequence shown here is derived from an EMBL/GenBank/DDBJ whole genome shotgun (WGS) entry which is preliminary data.</text>
</comment>
<proteinExistence type="predicted"/>
<name>A0A1X1X2Q2_MYCIR</name>
<sequence length="139" mass="15508">MVSSGDFEDEDHRRFLRLEQRSGEPVILSRAALELSAFAAAASVRNDTPGFVGDDYLSADTSLTAIELVAAGQWVRVGRRYEITDPDERALLQRLHREQLEGDDWPKSPAECSDHMKGPNSRGRCCKCGTSLPLEDRIF</sequence>
<dbReference type="AlphaFoldDB" id="A0A1X1X2Q2"/>
<evidence type="ECO:0000313" key="1">
    <source>
        <dbReference type="EMBL" id="ORV93156.1"/>
    </source>
</evidence>
<dbReference type="EMBL" id="LQPC01000002">
    <property type="protein sequence ID" value="ORV93156.1"/>
    <property type="molecule type" value="Genomic_DNA"/>
</dbReference>
<accession>A0A1X1X2Q2</accession>